<dbReference type="PANTHER" id="PTHR35795:SF1">
    <property type="entry name" value="BIS(5'-NUCLEOSYL)-TETRAPHOSPHATASE, SYMMETRICAL"/>
    <property type="match status" value="1"/>
</dbReference>
<dbReference type="OrthoDB" id="9803619at2"/>
<accession>A0A1I0CQG1</accession>
<evidence type="ECO:0000313" key="3">
    <source>
        <dbReference type="Proteomes" id="UP000198558"/>
    </source>
</evidence>
<reference evidence="3" key="1">
    <citation type="submission" date="2016-10" db="EMBL/GenBank/DDBJ databases">
        <authorList>
            <person name="Varghese N."/>
            <person name="Submissions S."/>
        </authorList>
    </citation>
    <scope>NUCLEOTIDE SEQUENCE [LARGE SCALE GENOMIC DNA]</scope>
    <source>
        <strain evidence="3">DSM 1551</strain>
    </source>
</reference>
<dbReference type="SUPFAM" id="SSF109604">
    <property type="entry name" value="HD-domain/PDEase-like"/>
    <property type="match status" value="1"/>
</dbReference>
<dbReference type="Proteomes" id="UP000198558">
    <property type="component" value="Unassembled WGS sequence"/>
</dbReference>
<dbReference type="AlphaFoldDB" id="A0A1I0CQG1"/>
<dbReference type="InterPro" id="IPR006674">
    <property type="entry name" value="HD_domain"/>
</dbReference>
<sequence length="414" mass="48521">MTKNLFKDVRMDEFHPEFKNAKKRLEPLYQRNNDLRSEFGRDYTRIIFSQAYRRLKHKTQVFFAVKDDHVCTRSEHVNLVESISYTIANYLGLNTELTKAIAVGHDLGHAPFGHGGERIINELAKKYGLESFWHERNSLHFIDNIETLEDNLHHRQNLNLTYAVRDGIISHCGEMNQKCIVKRNEYIDLNDYTSAGLYNPYTWEGCVVKMADKIAYLARDIEDALRLKVLKENKVEVLRASLNSIASDYKFNAINNGTIVNYFIQEVCENSNPVNGISLSQEAFEIMKTIMKFNYQNIYLIDRVQIHTNYVNLILNSIFDFFIKYYLIAKDSNSSLINELLKDQDDYPHAINGFVHWLKKYSRMKGLERLDIYENKIIYDFIEDDKAIIKSIIDYLSGMSDEYIIQIFNELISF</sequence>
<dbReference type="InterPro" id="IPR051094">
    <property type="entry name" value="Diverse_Catalytic_Enzymes"/>
</dbReference>
<gene>
    <name evidence="2" type="ORF">SAMN04489758_103166</name>
</gene>
<dbReference type="PANTHER" id="PTHR35795">
    <property type="entry name" value="SLR1885 PROTEIN"/>
    <property type="match status" value="1"/>
</dbReference>
<keyword evidence="3" id="KW-1185">Reference proteome</keyword>
<proteinExistence type="predicted"/>
<dbReference type="GeneID" id="78287616"/>
<dbReference type="RefSeq" id="WP_092352309.1">
    <property type="nucleotide sequence ID" value="NZ_FOIN01000003.1"/>
</dbReference>
<protein>
    <submittedName>
        <fullName evidence="2">dGTPase</fullName>
    </submittedName>
</protein>
<organism evidence="2 3">
    <name type="scientific">Thomasclavelia cocleata</name>
    <dbReference type="NCBI Taxonomy" id="69824"/>
    <lineage>
        <taxon>Bacteria</taxon>
        <taxon>Bacillati</taxon>
        <taxon>Bacillota</taxon>
        <taxon>Erysipelotrichia</taxon>
        <taxon>Erysipelotrichales</taxon>
        <taxon>Coprobacillaceae</taxon>
        <taxon>Thomasclavelia</taxon>
    </lineage>
</organism>
<dbReference type="Gene3D" id="1.10.3210.10">
    <property type="entry name" value="Hypothetical protein af1432"/>
    <property type="match status" value="1"/>
</dbReference>
<feature type="domain" description="HD" evidence="1">
    <location>
        <begin position="73"/>
        <end position="214"/>
    </location>
</feature>
<dbReference type="EMBL" id="FOIN01000003">
    <property type="protein sequence ID" value="SET21758.1"/>
    <property type="molecule type" value="Genomic_DNA"/>
</dbReference>
<evidence type="ECO:0000313" key="2">
    <source>
        <dbReference type="EMBL" id="SET21758.1"/>
    </source>
</evidence>
<dbReference type="Pfam" id="PF01966">
    <property type="entry name" value="HD"/>
    <property type="match status" value="1"/>
</dbReference>
<evidence type="ECO:0000259" key="1">
    <source>
        <dbReference type="Pfam" id="PF01966"/>
    </source>
</evidence>
<name>A0A1I0CQG1_9FIRM</name>